<evidence type="ECO:0000313" key="11">
    <source>
        <dbReference type="Proteomes" id="UP001575105"/>
    </source>
</evidence>
<keyword evidence="7 9" id="KW-1133">Transmembrane helix</keyword>
<evidence type="ECO:0000256" key="2">
    <source>
        <dbReference type="ARBA" id="ARBA00004760"/>
    </source>
</evidence>
<evidence type="ECO:0000256" key="4">
    <source>
        <dbReference type="ARBA" id="ARBA00022676"/>
    </source>
</evidence>
<comment type="subcellular location">
    <subcellularLocation>
        <location evidence="1">Membrane</location>
        <topology evidence="1">Multi-pass membrane protein</topology>
    </subcellularLocation>
</comment>
<dbReference type="SUPFAM" id="SSF53448">
    <property type="entry name" value="Nucleotide-diphospho-sugar transferases"/>
    <property type="match status" value="1"/>
</dbReference>
<dbReference type="InterPro" id="IPR029044">
    <property type="entry name" value="Nucleotide-diphossugar_trans"/>
</dbReference>
<organism evidence="10 11">
    <name type="scientific">Natronomicrosphaera hydrolytica</name>
    <dbReference type="NCBI Taxonomy" id="3242702"/>
    <lineage>
        <taxon>Bacteria</taxon>
        <taxon>Pseudomonadati</taxon>
        <taxon>Planctomycetota</taxon>
        <taxon>Phycisphaerae</taxon>
        <taxon>Phycisphaerales</taxon>
        <taxon>Phycisphaeraceae</taxon>
        <taxon>Natronomicrosphaera</taxon>
    </lineage>
</organism>
<dbReference type="InterPro" id="IPR025993">
    <property type="entry name" value="Ceramide_glucosylTrfase"/>
</dbReference>
<protein>
    <submittedName>
        <fullName evidence="10">Glycosyltransferase</fullName>
    </submittedName>
</protein>
<evidence type="ECO:0000313" key="10">
    <source>
        <dbReference type="EMBL" id="MFA9476844.1"/>
    </source>
</evidence>
<dbReference type="RefSeq" id="WP_425343769.1">
    <property type="nucleotide sequence ID" value="NZ_JBGUBD010000001.1"/>
</dbReference>
<dbReference type="Pfam" id="PF13506">
    <property type="entry name" value="Glyco_transf_21"/>
    <property type="match status" value="1"/>
</dbReference>
<keyword evidence="11" id="KW-1185">Reference proteome</keyword>
<proteinExistence type="predicted"/>
<comment type="pathway">
    <text evidence="2">Lipid metabolism; sphingolipid metabolism.</text>
</comment>
<feature type="transmembrane region" description="Helical" evidence="9">
    <location>
        <begin position="379"/>
        <end position="397"/>
    </location>
</feature>
<dbReference type="PANTHER" id="PTHR12726">
    <property type="entry name" value="CERAMIDE GLUCOSYLTRANSFERASE"/>
    <property type="match status" value="1"/>
</dbReference>
<evidence type="ECO:0000256" key="5">
    <source>
        <dbReference type="ARBA" id="ARBA00022679"/>
    </source>
</evidence>
<sequence>MLALLLNSFLILLWIGWATQAVVSVIQVRKYGRLLQRPRREKYMAYRPRAAVIVPFKGVEAALANNIRSLCQQHYPEYRLVFVVESADDPAYPVLKKAVAADTGRTIDLLIADRADPTVGQKVHNQLVALAHLERVGSEHEVLVFADSDAVPGPEWLDDLVGPLVKPEVGVTTGYRWLVPEADASDPVGKPTIWAKLASVMNSSVACFAVIPMFHLAWGGSMALRVDTAREGDLVGSLRGCITDDYPLSQLSKRVGKRVYFVPRCLIASPVNFSRDELINFAHRQYLITRVYAPWLYVGAVTLPLLYILSFVTAWAAVAAGLLNVEWLQPETWWAAVGAIVTVTVANHIRATYRKRVVRYAFGQAMADRLRSTLRLDRWATVVWMTLHWLLIIRAGVGRTMRWRGIAYEIRGPQNVRRLA</sequence>
<evidence type="ECO:0000256" key="8">
    <source>
        <dbReference type="ARBA" id="ARBA00023136"/>
    </source>
</evidence>
<dbReference type="Gene3D" id="3.90.550.10">
    <property type="entry name" value="Spore Coat Polysaccharide Biosynthesis Protein SpsA, Chain A"/>
    <property type="match status" value="1"/>
</dbReference>
<comment type="caution">
    <text evidence="10">The sequence shown here is derived from an EMBL/GenBank/DDBJ whole genome shotgun (WGS) entry which is preliminary data.</text>
</comment>
<reference evidence="10 11" key="1">
    <citation type="submission" date="2024-08" db="EMBL/GenBank/DDBJ databases">
        <title>Whole-genome sequencing of halo(alkali)philic microorganisms from hypersaline lakes.</title>
        <authorList>
            <person name="Sorokin D.Y."/>
            <person name="Merkel A.Y."/>
            <person name="Messina E."/>
            <person name="Yakimov M."/>
        </authorList>
    </citation>
    <scope>NUCLEOTIDE SEQUENCE [LARGE SCALE GENOMIC DNA]</scope>
    <source>
        <strain evidence="10 11">AB-hyl4</strain>
    </source>
</reference>
<feature type="transmembrane region" description="Helical" evidence="9">
    <location>
        <begin position="295"/>
        <end position="320"/>
    </location>
</feature>
<keyword evidence="8 9" id="KW-0472">Membrane</keyword>
<name>A0ABV4U308_9BACT</name>
<evidence type="ECO:0000256" key="6">
    <source>
        <dbReference type="ARBA" id="ARBA00022692"/>
    </source>
</evidence>
<comment type="pathway">
    <text evidence="3">Sphingolipid metabolism.</text>
</comment>
<dbReference type="Proteomes" id="UP001575105">
    <property type="component" value="Unassembled WGS sequence"/>
</dbReference>
<evidence type="ECO:0000256" key="3">
    <source>
        <dbReference type="ARBA" id="ARBA00004991"/>
    </source>
</evidence>
<feature type="transmembrane region" description="Helical" evidence="9">
    <location>
        <begin position="332"/>
        <end position="349"/>
    </location>
</feature>
<keyword evidence="5" id="KW-0808">Transferase</keyword>
<keyword evidence="6 9" id="KW-0812">Transmembrane</keyword>
<gene>
    <name evidence="10" type="ORF">ACERK3_00925</name>
</gene>
<evidence type="ECO:0000256" key="9">
    <source>
        <dbReference type="SAM" id="Phobius"/>
    </source>
</evidence>
<evidence type="ECO:0000256" key="7">
    <source>
        <dbReference type="ARBA" id="ARBA00022989"/>
    </source>
</evidence>
<keyword evidence="4" id="KW-0328">Glycosyltransferase</keyword>
<dbReference type="PANTHER" id="PTHR12726:SF0">
    <property type="entry name" value="CERAMIDE GLUCOSYLTRANSFERASE"/>
    <property type="match status" value="1"/>
</dbReference>
<accession>A0ABV4U308</accession>
<dbReference type="EMBL" id="JBGUBD010000001">
    <property type="protein sequence ID" value="MFA9476844.1"/>
    <property type="molecule type" value="Genomic_DNA"/>
</dbReference>
<evidence type="ECO:0000256" key="1">
    <source>
        <dbReference type="ARBA" id="ARBA00004141"/>
    </source>
</evidence>